<reference evidence="1 2" key="1">
    <citation type="journal article" date="2006" name="Int. J. Syst. Evol. Microbiol.">
        <title>Dyella yeojuensis sp. nov., isolated from greenhouse soil in Korea.</title>
        <authorList>
            <person name="Kim B.Y."/>
            <person name="Weon H.Y."/>
            <person name="Lee K.H."/>
            <person name="Seok S.J."/>
            <person name="Kwon S.W."/>
            <person name="Go S.J."/>
            <person name="Stackebrandt E."/>
        </authorList>
    </citation>
    <scope>NUCLEOTIDE SEQUENCE [LARGE SCALE GENOMIC DNA]</scope>
    <source>
        <strain evidence="1 2">DSM 17673</strain>
    </source>
</reference>
<dbReference type="RefSeq" id="WP_166697612.1">
    <property type="nucleotide sequence ID" value="NZ_JAAQTL010000001.1"/>
</dbReference>
<gene>
    <name evidence="1" type="ORF">HBF32_00015</name>
</gene>
<dbReference type="AlphaFoldDB" id="A0A7X5QR12"/>
<dbReference type="EMBL" id="JAAQTL010000001">
    <property type="protein sequence ID" value="NID13856.1"/>
    <property type="molecule type" value="Genomic_DNA"/>
</dbReference>
<protein>
    <submittedName>
        <fullName evidence="1">Uncharacterized protein</fullName>
    </submittedName>
</protein>
<organism evidence="1 2">
    <name type="scientific">Luteibacter yeojuensis</name>
    <dbReference type="NCBI Taxonomy" id="345309"/>
    <lineage>
        <taxon>Bacteria</taxon>
        <taxon>Pseudomonadati</taxon>
        <taxon>Pseudomonadota</taxon>
        <taxon>Gammaproteobacteria</taxon>
        <taxon>Lysobacterales</taxon>
        <taxon>Rhodanobacteraceae</taxon>
        <taxon>Luteibacter</taxon>
    </lineage>
</organism>
<evidence type="ECO:0000313" key="1">
    <source>
        <dbReference type="EMBL" id="NID13856.1"/>
    </source>
</evidence>
<sequence>MSLVKVACILAAFLLVGWMSYWAGFTKALEIGLYNNQLHDEAQAREYEVLASKLAAGRTEEVRSHLNVVGDILKQQARIAGSEDFSVLDLLVPSSALSLVRDYEARRRHASARGSAPDSSREHH</sequence>
<keyword evidence="2" id="KW-1185">Reference proteome</keyword>
<accession>A0A7X5QR12</accession>
<dbReference type="Proteomes" id="UP000518878">
    <property type="component" value="Unassembled WGS sequence"/>
</dbReference>
<proteinExistence type="predicted"/>
<comment type="caution">
    <text evidence="1">The sequence shown here is derived from an EMBL/GenBank/DDBJ whole genome shotgun (WGS) entry which is preliminary data.</text>
</comment>
<evidence type="ECO:0000313" key="2">
    <source>
        <dbReference type="Proteomes" id="UP000518878"/>
    </source>
</evidence>
<name>A0A7X5QR12_9GAMM</name>